<dbReference type="SMART" id="SM00633">
    <property type="entry name" value="Glyco_10"/>
    <property type="match status" value="1"/>
</dbReference>
<evidence type="ECO:0000256" key="4">
    <source>
        <dbReference type="SAM" id="SignalP"/>
    </source>
</evidence>
<organism evidence="6 7">
    <name type="scientific">Bacteroides xylanisolvens</name>
    <dbReference type="NCBI Taxonomy" id="371601"/>
    <lineage>
        <taxon>Bacteria</taxon>
        <taxon>Pseudomonadati</taxon>
        <taxon>Bacteroidota</taxon>
        <taxon>Bacteroidia</taxon>
        <taxon>Bacteroidales</taxon>
        <taxon>Bacteroidaceae</taxon>
        <taxon>Bacteroides</taxon>
    </lineage>
</organism>
<dbReference type="Gene3D" id="3.20.20.80">
    <property type="entry name" value="Glycosidases"/>
    <property type="match status" value="1"/>
</dbReference>
<feature type="domain" description="GH10" evidence="5">
    <location>
        <begin position="286"/>
        <end position="579"/>
    </location>
</feature>
<feature type="signal peptide" evidence="4">
    <location>
        <begin position="1"/>
        <end position="19"/>
    </location>
</feature>
<dbReference type="GO" id="GO:0000272">
    <property type="term" value="P:polysaccharide catabolic process"/>
    <property type="evidence" value="ECO:0007669"/>
    <property type="project" value="UniProtKB-KW"/>
</dbReference>
<keyword evidence="2" id="KW-0119">Carbohydrate metabolism</keyword>
<dbReference type="InterPro" id="IPR017853">
    <property type="entry name" value="GH"/>
</dbReference>
<protein>
    <recommendedName>
        <fullName evidence="5">GH10 domain-containing protein</fullName>
    </recommendedName>
</protein>
<comment type="caution">
    <text evidence="6">The sequence shown here is derived from an EMBL/GenBank/DDBJ whole genome shotgun (WGS) entry which is preliminary data.</text>
</comment>
<name>A0A7J5PWE1_9BACE</name>
<dbReference type="GO" id="GO:0004553">
    <property type="term" value="F:hydrolase activity, hydrolyzing O-glycosyl compounds"/>
    <property type="evidence" value="ECO:0007669"/>
    <property type="project" value="InterPro"/>
</dbReference>
<dbReference type="EMBL" id="WDED01000016">
    <property type="protein sequence ID" value="KAB6147350.1"/>
    <property type="molecule type" value="Genomic_DNA"/>
</dbReference>
<accession>A0A7J5PWE1</accession>
<dbReference type="Proteomes" id="UP000434604">
    <property type="component" value="Unassembled WGS sequence"/>
</dbReference>
<keyword evidence="4" id="KW-0732">Signal</keyword>
<dbReference type="RefSeq" id="WP_151934773.1">
    <property type="nucleotide sequence ID" value="NZ_JBCHGU010000012.1"/>
</dbReference>
<dbReference type="AlphaFoldDB" id="A0A7J5PWE1"/>
<evidence type="ECO:0000256" key="1">
    <source>
        <dbReference type="ARBA" id="ARBA00022801"/>
    </source>
</evidence>
<keyword evidence="1" id="KW-0378">Hydrolase</keyword>
<dbReference type="InterPro" id="IPR001000">
    <property type="entry name" value="GH10_dom"/>
</dbReference>
<evidence type="ECO:0000259" key="5">
    <source>
        <dbReference type="SMART" id="SM00633"/>
    </source>
</evidence>
<dbReference type="PROSITE" id="PS51257">
    <property type="entry name" value="PROKAR_LIPOPROTEIN"/>
    <property type="match status" value="1"/>
</dbReference>
<evidence type="ECO:0000313" key="7">
    <source>
        <dbReference type="Proteomes" id="UP000434604"/>
    </source>
</evidence>
<gene>
    <name evidence="6" type="ORF">GA398_12070</name>
</gene>
<sequence>MRNYNIKSLLIVAFPLLWAACADLEDYSSAYDVEKPGDVSKTDYLNSFGLLTDHIDVTANPNFVLALATDYATLSDNANLGSILSSNFQGVSINTGFAHAECMDENNALDYTVATNIVNYAMDNGTLVHAGSLCQHTKQNYQYLNALIADVIIPGNERSGKVLVHDFEDLEIGTSFKMTGGGEAIVANDPDGQSGKVLHIGTTSTGSKAAYSIPVFNVTLPEGVTLGDCIAFVMDFKTTSTNGLFGNGMRMKINDGPDIKYGNASSFGCSSGKWNRGGVALDFATANLSEEQKKLTTFTIAAGTHSGEAIADVDNIYITWKQVEEGETIIKTPAEKKEILLKQLKAYIAGMMEVAATKITRWDIASCPMSDIDGCMLRSASNEANAASSFYWPDYLGENYVQDIVAMVRAAYAEYAEEGSGELQLFVDEYGLEQPGSRKLERLLQMMTKWEADGITKIDGIGTQMHLEYSLDANQQKRNEESVAATLTKLAATGKLIRISDLNFTVVQANGIEVSESKVNFEQQIALSRYYNYVLNKYFELIPAAQRAGITLHTVVGTLGLWDKDFNRQVIYGGVYNGLAGKPN</sequence>
<evidence type="ECO:0000313" key="6">
    <source>
        <dbReference type="EMBL" id="KAB6147350.1"/>
    </source>
</evidence>
<dbReference type="SUPFAM" id="SSF51445">
    <property type="entry name" value="(Trans)glycosidases"/>
    <property type="match status" value="1"/>
</dbReference>
<dbReference type="Pfam" id="PF00331">
    <property type="entry name" value="Glyco_hydro_10"/>
    <property type="match status" value="1"/>
</dbReference>
<proteinExistence type="predicted"/>
<reference evidence="6 7" key="1">
    <citation type="journal article" date="2019" name="Nat. Med.">
        <title>A library of human gut bacterial isolates paired with longitudinal multiomics data enables mechanistic microbiome research.</title>
        <authorList>
            <person name="Poyet M."/>
            <person name="Groussin M."/>
            <person name="Gibbons S.M."/>
            <person name="Avila-Pacheco J."/>
            <person name="Jiang X."/>
            <person name="Kearney S.M."/>
            <person name="Perrotta A.R."/>
            <person name="Berdy B."/>
            <person name="Zhao S."/>
            <person name="Lieberman T.D."/>
            <person name="Swanson P.K."/>
            <person name="Smith M."/>
            <person name="Roesemann S."/>
            <person name="Alexander J.E."/>
            <person name="Rich S.A."/>
            <person name="Livny J."/>
            <person name="Vlamakis H."/>
            <person name="Clish C."/>
            <person name="Bullock K."/>
            <person name="Deik A."/>
            <person name="Scott J."/>
            <person name="Pierce K.A."/>
            <person name="Xavier R.J."/>
            <person name="Alm E.J."/>
        </authorList>
    </citation>
    <scope>NUCLEOTIDE SEQUENCE [LARGE SCALE GENOMIC DNA]</scope>
    <source>
        <strain evidence="6 7">BIOML-A58</strain>
    </source>
</reference>
<evidence type="ECO:0000256" key="3">
    <source>
        <dbReference type="ARBA" id="ARBA00023326"/>
    </source>
</evidence>
<keyword evidence="3" id="KW-0624">Polysaccharide degradation</keyword>
<feature type="chain" id="PRO_5029728977" description="GH10 domain-containing protein" evidence="4">
    <location>
        <begin position="20"/>
        <end position="584"/>
    </location>
</feature>
<evidence type="ECO:0000256" key="2">
    <source>
        <dbReference type="ARBA" id="ARBA00023277"/>
    </source>
</evidence>